<evidence type="ECO:0008006" key="3">
    <source>
        <dbReference type="Google" id="ProtNLM"/>
    </source>
</evidence>
<sequence>MRLAILAAVVAGTALLSGCSNEPKYEFAQGACYFVATPDNAPPRLQKIADDQPQLEQCAARLEEMRLRFLRMGGSNQEIAGAYQGRFIFVDREGVKIGKSLNGSRFFAMARTGDGRLAIPGAIQRDEAGRPIAIAADPAAK</sequence>
<dbReference type="PROSITE" id="PS51257">
    <property type="entry name" value="PROKAR_LIPOPROTEIN"/>
    <property type="match status" value="1"/>
</dbReference>
<reference evidence="1 2" key="1">
    <citation type="submission" date="2018-06" db="EMBL/GenBank/DDBJ databases">
        <authorList>
            <consortium name="Pathogen Informatics"/>
            <person name="Doyle S."/>
        </authorList>
    </citation>
    <scope>NUCLEOTIDE SEQUENCE [LARGE SCALE GENOMIC DNA]</scope>
    <source>
        <strain evidence="1 2">NCTC11166</strain>
    </source>
</reference>
<evidence type="ECO:0000313" key="2">
    <source>
        <dbReference type="Proteomes" id="UP000251186"/>
    </source>
</evidence>
<name>A0A2X1BC07_BREVE</name>
<dbReference type="AlphaFoldDB" id="A0A2X1BC07"/>
<dbReference type="Proteomes" id="UP000251186">
    <property type="component" value="Unassembled WGS sequence"/>
</dbReference>
<dbReference type="RefSeq" id="WP_112862415.1">
    <property type="nucleotide sequence ID" value="NZ_UAQP01000005.1"/>
</dbReference>
<gene>
    <name evidence="1" type="ORF">NCTC11166_01641</name>
</gene>
<accession>A0A2X1BC07</accession>
<evidence type="ECO:0000313" key="1">
    <source>
        <dbReference type="EMBL" id="SPU53569.1"/>
    </source>
</evidence>
<organism evidence="1 2">
    <name type="scientific">Brevundimonas vesicularis</name>
    <name type="common">Pseudomonas vesicularis</name>
    <dbReference type="NCBI Taxonomy" id="41276"/>
    <lineage>
        <taxon>Bacteria</taxon>
        <taxon>Pseudomonadati</taxon>
        <taxon>Pseudomonadota</taxon>
        <taxon>Alphaproteobacteria</taxon>
        <taxon>Caulobacterales</taxon>
        <taxon>Caulobacteraceae</taxon>
        <taxon>Brevundimonas</taxon>
    </lineage>
</organism>
<proteinExistence type="predicted"/>
<dbReference type="EMBL" id="UAQP01000005">
    <property type="protein sequence ID" value="SPU53569.1"/>
    <property type="molecule type" value="Genomic_DNA"/>
</dbReference>
<protein>
    <recommendedName>
        <fullName evidence="3">Lipoprotein</fullName>
    </recommendedName>
</protein>